<gene>
    <name evidence="1" type="ORF">FE839_11835</name>
</gene>
<evidence type="ECO:0000313" key="1">
    <source>
        <dbReference type="EMBL" id="TLV17603.1"/>
    </source>
</evidence>
<accession>A0A5R9LIA2</accession>
<dbReference type="AlphaFoldDB" id="A0A5R9LIA2"/>
<protein>
    <submittedName>
        <fullName evidence="1">L-aspartate oxidase</fullName>
    </submittedName>
</protein>
<reference evidence="1 2" key="1">
    <citation type="submission" date="2019-05" db="EMBL/GenBank/DDBJ databases">
        <title>Genome sequence of Klebsiella sp strain TOUT106.</title>
        <authorList>
            <person name="Rahi P."/>
            <person name="Chaudhari D."/>
        </authorList>
    </citation>
    <scope>NUCLEOTIDE SEQUENCE [LARGE SCALE GENOMIC DNA]</scope>
    <source>
        <strain evidence="1 2">TOUT106</strain>
    </source>
</reference>
<sequence length="41" mass="4714">MQALCLAVTTRDKKNVQTIAFRCYCSATMFSKLNKNHEYNA</sequence>
<comment type="caution">
    <text evidence="1">The sequence shown here is derived from an EMBL/GenBank/DDBJ whole genome shotgun (WGS) entry which is preliminary data.</text>
</comment>
<keyword evidence="2" id="KW-1185">Reference proteome</keyword>
<dbReference type="Proteomes" id="UP000307430">
    <property type="component" value="Unassembled WGS sequence"/>
</dbReference>
<evidence type="ECO:0000313" key="2">
    <source>
        <dbReference type="Proteomes" id="UP000307430"/>
    </source>
</evidence>
<name>A0A5R9LIA2_9ENTR</name>
<proteinExistence type="predicted"/>
<organism evidence="1 2">
    <name type="scientific">Klebsiella indica</name>
    <dbReference type="NCBI Taxonomy" id="2582917"/>
    <lineage>
        <taxon>Bacteria</taxon>
        <taxon>Pseudomonadati</taxon>
        <taxon>Pseudomonadota</taxon>
        <taxon>Gammaproteobacteria</taxon>
        <taxon>Enterobacterales</taxon>
        <taxon>Enterobacteriaceae</taxon>
        <taxon>Klebsiella/Raoultella group</taxon>
        <taxon>Klebsiella</taxon>
    </lineage>
</organism>
<dbReference type="EMBL" id="VCHQ01000015">
    <property type="protein sequence ID" value="TLV17603.1"/>
    <property type="molecule type" value="Genomic_DNA"/>
</dbReference>